<dbReference type="GO" id="GO:0046025">
    <property type="term" value="F:precorrin-6Y C5,15-methyltransferase (decarboxylating) activity"/>
    <property type="evidence" value="ECO:0007669"/>
    <property type="project" value="UniProtKB-EC"/>
</dbReference>
<dbReference type="NCBIfam" id="TIGR02469">
    <property type="entry name" value="CbiT"/>
    <property type="match status" value="1"/>
</dbReference>
<evidence type="ECO:0000256" key="4">
    <source>
        <dbReference type="ARBA" id="ARBA00022679"/>
    </source>
</evidence>
<evidence type="ECO:0000259" key="6">
    <source>
        <dbReference type="Pfam" id="PF00590"/>
    </source>
</evidence>
<dbReference type="SUPFAM" id="SSF53790">
    <property type="entry name" value="Tetrapyrrole methylase"/>
    <property type="match status" value="1"/>
</dbReference>
<evidence type="ECO:0000256" key="5">
    <source>
        <dbReference type="ARBA" id="ARBA00022691"/>
    </source>
</evidence>
<proteinExistence type="predicted"/>
<dbReference type="InterPro" id="IPR000878">
    <property type="entry name" value="4pyrrol_Mease"/>
</dbReference>
<evidence type="ECO:0000256" key="3">
    <source>
        <dbReference type="ARBA" id="ARBA00022603"/>
    </source>
</evidence>
<dbReference type="UniPathway" id="UPA00148"/>
<dbReference type="GO" id="GO:0032259">
    <property type="term" value="P:methylation"/>
    <property type="evidence" value="ECO:0007669"/>
    <property type="project" value="UniProtKB-KW"/>
</dbReference>
<evidence type="ECO:0000256" key="1">
    <source>
        <dbReference type="ARBA" id="ARBA00004953"/>
    </source>
</evidence>
<gene>
    <name evidence="7" type="primary">cobL_1</name>
    <name evidence="7" type="ORF">GALL_87160</name>
</gene>
<dbReference type="PIRSF" id="PIRSF036428">
    <property type="entry name" value="CobL"/>
    <property type="match status" value="1"/>
</dbReference>
<keyword evidence="5" id="KW-0949">S-adenosyl-L-methionine</keyword>
<dbReference type="GO" id="GO:0009236">
    <property type="term" value="P:cobalamin biosynthetic process"/>
    <property type="evidence" value="ECO:0007669"/>
    <property type="project" value="UniProtKB-UniPathway"/>
</dbReference>
<dbReference type="InterPro" id="IPR006365">
    <property type="entry name" value="Cbl_synth_CobL"/>
</dbReference>
<dbReference type="InterPro" id="IPR029063">
    <property type="entry name" value="SAM-dependent_MTases_sf"/>
</dbReference>
<name>A0A1J5SYN5_9ZZZZ</name>
<dbReference type="InterPro" id="IPR014777">
    <property type="entry name" value="4pyrrole_Mease_sub1"/>
</dbReference>
<keyword evidence="3 7" id="KW-0489">Methyltransferase</keyword>
<dbReference type="EMBL" id="MLJW01000028">
    <property type="protein sequence ID" value="OIR09109.1"/>
    <property type="molecule type" value="Genomic_DNA"/>
</dbReference>
<dbReference type="InterPro" id="IPR012818">
    <property type="entry name" value="CbiE"/>
</dbReference>
<dbReference type="PANTHER" id="PTHR43182:SF1">
    <property type="entry name" value="COBALT-PRECORRIN-7 C(5)-METHYLTRANSFERASE"/>
    <property type="match status" value="1"/>
</dbReference>
<dbReference type="InterPro" id="IPR050714">
    <property type="entry name" value="Cobalamin_biosynth_MTase"/>
</dbReference>
<dbReference type="CDD" id="cd11644">
    <property type="entry name" value="Precorrin-6Y-MT"/>
    <property type="match status" value="1"/>
</dbReference>
<keyword evidence="4 7" id="KW-0808">Transferase</keyword>
<dbReference type="NCBIfam" id="TIGR02467">
    <property type="entry name" value="CbiE"/>
    <property type="match status" value="1"/>
</dbReference>
<reference evidence="7" key="1">
    <citation type="submission" date="2016-10" db="EMBL/GenBank/DDBJ databases">
        <title>Sequence of Gallionella enrichment culture.</title>
        <authorList>
            <person name="Poehlein A."/>
            <person name="Muehling M."/>
            <person name="Daniel R."/>
        </authorList>
    </citation>
    <scope>NUCLEOTIDE SEQUENCE</scope>
</reference>
<sequence>MNPPWLAVIGLGDDGLEGLAPAARALLDTAELIVGGARHLALLPPGGPERMAWTSPFADSLPRLLAWRGRRVCVLASGDPQWFGAGVTLARAVPPDEMTILPHPGAFSLAAARLGWALQDCRCLTAHGRPLEALPLHFHPGARLLVLSENRHTPARLAALLCQRGWGTARLSVLEHLGGAAERRLEGTAEAWPHAPGADLNTIAVALERGPALPLIAGLPDALFRHDGQLTKREARAVTLAALAPWPGAVLWDLGAGCGSIAIEWARAGGRAVAVERDAARRALIAHNAAALGVPDLEIVAGTLPAALEGLAPAPDAVFIGGGLSETLLKTAWALLPPGGRLVCNSVTAESEALLLAWQASHGGDMMRLAVSRLEPVGRFHGWQPLRPVTQYVGLKA</sequence>
<dbReference type="Gene3D" id="3.40.1010.10">
    <property type="entry name" value="Cobalt-precorrin-4 Transmethylase, Domain 1"/>
    <property type="match status" value="1"/>
</dbReference>
<keyword evidence="2" id="KW-0169">Cobalamin biosynthesis</keyword>
<evidence type="ECO:0000313" key="7">
    <source>
        <dbReference type="EMBL" id="OIR09109.1"/>
    </source>
</evidence>
<dbReference type="Pfam" id="PF00590">
    <property type="entry name" value="TP_methylase"/>
    <property type="match status" value="1"/>
</dbReference>
<feature type="domain" description="Tetrapyrrole methylase" evidence="6">
    <location>
        <begin position="6"/>
        <end position="190"/>
    </location>
</feature>
<comment type="caution">
    <text evidence="7">The sequence shown here is derived from an EMBL/GenBank/DDBJ whole genome shotgun (WGS) entry which is preliminary data.</text>
</comment>
<dbReference type="Gene3D" id="3.40.50.150">
    <property type="entry name" value="Vaccinia Virus protein VP39"/>
    <property type="match status" value="1"/>
</dbReference>
<dbReference type="SUPFAM" id="SSF53335">
    <property type="entry name" value="S-adenosyl-L-methionine-dependent methyltransferases"/>
    <property type="match status" value="1"/>
</dbReference>
<accession>A0A1J5SYN5</accession>
<dbReference type="InterPro" id="IPR014008">
    <property type="entry name" value="Cbl_synth_MTase_CbiT"/>
</dbReference>
<dbReference type="EC" id="2.1.1.132" evidence="7"/>
<dbReference type="CDD" id="cd02440">
    <property type="entry name" value="AdoMet_MTases"/>
    <property type="match status" value="1"/>
</dbReference>
<evidence type="ECO:0000256" key="2">
    <source>
        <dbReference type="ARBA" id="ARBA00022573"/>
    </source>
</evidence>
<dbReference type="AlphaFoldDB" id="A0A1J5SYN5"/>
<organism evidence="7">
    <name type="scientific">mine drainage metagenome</name>
    <dbReference type="NCBI Taxonomy" id="410659"/>
    <lineage>
        <taxon>unclassified sequences</taxon>
        <taxon>metagenomes</taxon>
        <taxon>ecological metagenomes</taxon>
    </lineage>
</organism>
<protein>
    <submittedName>
        <fullName evidence="7">Precorrin-6Y C(5,15)-methyltransferase</fullName>
        <ecNumber evidence="7">2.1.1.132</ecNumber>
    </submittedName>
</protein>
<dbReference type="InterPro" id="IPR035996">
    <property type="entry name" value="4pyrrol_Methylase_sf"/>
</dbReference>
<dbReference type="PANTHER" id="PTHR43182">
    <property type="entry name" value="COBALT-PRECORRIN-6B C(15)-METHYLTRANSFERASE (DECARBOXYLATING)"/>
    <property type="match status" value="1"/>
</dbReference>
<dbReference type="GO" id="GO:0008276">
    <property type="term" value="F:protein methyltransferase activity"/>
    <property type="evidence" value="ECO:0007669"/>
    <property type="project" value="InterPro"/>
</dbReference>
<comment type="pathway">
    <text evidence="1">Cofactor biosynthesis; adenosylcobalamin biosynthesis.</text>
</comment>